<dbReference type="GO" id="GO:0000287">
    <property type="term" value="F:magnesium ion binding"/>
    <property type="evidence" value="ECO:0007669"/>
    <property type="project" value="InterPro"/>
</dbReference>
<dbReference type="Pfam" id="PF22624">
    <property type="entry name" value="AASDHPPT_N"/>
    <property type="match status" value="1"/>
</dbReference>
<keyword evidence="1" id="KW-0808">Transferase</keyword>
<dbReference type="InterPro" id="IPR037143">
    <property type="entry name" value="4-PPantetheinyl_Trfase_dom_sf"/>
</dbReference>
<feature type="non-terminal residue" evidence="4">
    <location>
        <position position="175"/>
    </location>
</feature>
<reference evidence="4" key="1">
    <citation type="submission" date="2018-05" db="EMBL/GenBank/DDBJ databases">
        <authorList>
            <person name="Lanie J.A."/>
            <person name="Ng W.-L."/>
            <person name="Kazmierczak K.M."/>
            <person name="Andrzejewski T.M."/>
            <person name="Davidsen T.M."/>
            <person name="Wayne K.J."/>
            <person name="Tettelin H."/>
            <person name="Glass J.I."/>
            <person name="Rusch D."/>
            <person name="Podicherti R."/>
            <person name="Tsui H.-C.T."/>
            <person name="Winkler M.E."/>
        </authorList>
    </citation>
    <scope>NUCLEOTIDE SEQUENCE</scope>
</reference>
<sequence length="175" mass="19938">MSIFLEKPTTQPALSVQEVHVWCAELIAESADVDEIAACLSPDEFERADRFIDEKHRTHFIVARSVLRQLLGQYLELEPGAITFIYGEHGKPSIADAELCFNLSHSHGLALYAVARERQVGVDVEFPRAQVAYERIASRFFSTKEQAALAEQPETKRHTAFYNIWTRKEAYLKAR</sequence>
<dbReference type="InterPro" id="IPR008278">
    <property type="entry name" value="4-PPantetheinyl_Trfase_dom"/>
</dbReference>
<evidence type="ECO:0000256" key="1">
    <source>
        <dbReference type="ARBA" id="ARBA00022679"/>
    </source>
</evidence>
<accession>A0A383AC63</accession>
<organism evidence="4">
    <name type="scientific">marine metagenome</name>
    <dbReference type="NCBI Taxonomy" id="408172"/>
    <lineage>
        <taxon>unclassified sequences</taxon>
        <taxon>metagenomes</taxon>
        <taxon>ecological metagenomes</taxon>
    </lineage>
</organism>
<evidence type="ECO:0000259" key="2">
    <source>
        <dbReference type="Pfam" id="PF01648"/>
    </source>
</evidence>
<feature type="domain" description="4'-phosphopantetheinyl transferase N-terminal" evidence="3">
    <location>
        <begin position="32"/>
        <end position="111"/>
    </location>
</feature>
<dbReference type="GO" id="GO:0005829">
    <property type="term" value="C:cytosol"/>
    <property type="evidence" value="ECO:0007669"/>
    <property type="project" value="TreeGrafter"/>
</dbReference>
<name>A0A383AC63_9ZZZZ</name>
<dbReference type="Gene3D" id="3.90.470.20">
    <property type="entry name" value="4'-phosphopantetheinyl transferase domain"/>
    <property type="match status" value="1"/>
</dbReference>
<dbReference type="SUPFAM" id="SSF56214">
    <property type="entry name" value="4'-phosphopantetheinyl transferase"/>
    <property type="match status" value="2"/>
</dbReference>
<dbReference type="GO" id="GO:0019878">
    <property type="term" value="P:lysine biosynthetic process via aminoadipic acid"/>
    <property type="evidence" value="ECO:0007669"/>
    <property type="project" value="TreeGrafter"/>
</dbReference>
<dbReference type="GO" id="GO:0008897">
    <property type="term" value="F:holo-[acyl-carrier-protein] synthase activity"/>
    <property type="evidence" value="ECO:0007669"/>
    <property type="project" value="InterPro"/>
</dbReference>
<evidence type="ECO:0000259" key="3">
    <source>
        <dbReference type="Pfam" id="PF22624"/>
    </source>
</evidence>
<evidence type="ECO:0000313" key="4">
    <source>
        <dbReference type="EMBL" id="SVE05193.1"/>
    </source>
</evidence>
<dbReference type="InterPro" id="IPR050559">
    <property type="entry name" value="P-Pant_transferase_sf"/>
</dbReference>
<dbReference type="InterPro" id="IPR055066">
    <property type="entry name" value="AASDHPPT_N"/>
</dbReference>
<dbReference type="AlphaFoldDB" id="A0A383AC63"/>
<dbReference type="PANTHER" id="PTHR12215:SF10">
    <property type="entry name" value="L-AMINOADIPATE-SEMIALDEHYDE DEHYDROGENASE-PHOSPHOPANTETHEINYL TRANSFERASE"/>
    <property type="match status" value="1"/>
</dbReference>
<dbReference type="PANTHER" id="PTHR12215">
    <property type="entry name" value="PHOSPHOPANTETHEINE TRANSFERASE"/>
    <property type="match status" value="1"/>
</dbReference>
<gene>
    <name evidence="4" type="ORF">METZ01_LOCUS458047</name>
</gene>
<proteinExistence type="predicted"/>
<dbReference type="Pfam" id="PF01648">
    <property type="entry name" value="ACPS"/>
    <property type="match status" value="1"/>
</dbReference>
<protein>
    <submittedName>
        <fullName evidence="4">Uncharacterized protein</fullName>
    </submittedName>
</protein>
<dbReference type="EMBL" id="UINC01190842">
    <property type="protein sequence ID" value="SVE05193.1"/>
    <property type="molecule type" value="Genomic_DNA"/>
</dbReference>
<feature type="domain" description="4'-phosphopantetheinyl transferase" evidence="2">
    <location>
        <begin position="119"/>
        <end position="174"/>
    </location>
</feature>